<evidence type="ECO:0000313" key="6">
    <source>
        <dbReference type="Proteomes" id="UP001071230"/>
    </source>
</evidence>
<dbReference type="InterPro" id="IPR019734">
    <property type="entry name" value="TPR_rpt"/>
</dbReference>
<evidence type="ECO:0000313" key="4">
    <source>
        <dbReference type="EMBL" id="CAA7599614.1"/>
    </source>
</evidence>
<dbReference type="SMART" id="SM00028">
    <property type="entry name" value="TPR"/>
    <property type="match status" value="3"/>
</dbReference>
<dbReference type="EMBL" id="LR746496">
    <property type="protein sequence ID" value="CAA7599614.1"/>
    <property type="molecule type" value="Genomic_DNA"/>
</dbReference>
<keyword evidence="6" id="KW-1185">Reference proteome</keyword>
<dbReference type="KEGG" id="aacx:DEACI_0240"/>
<dbReference type="SUPFAM" id="SSF48452">
    <property type="entry name" value="TPR-like"/>
    <property type="match status" value="1"/>
</dbReference>
<sequence>MGKWKWSLGALIVVLALGLVWGFYGRQPQGNAPATQKTPGVSAGGSSQHPYTIASPGAEKYAGDTAWKNYVKKAEGNPKDAAAQVDAAVASFVNKKYTDAVTYYKKAIALDPKNAQYPAYLGNVYFWGLNNPALAESYYRKAVQLDPTYGDGWFLLGRFYVAEGKKSEAKSVLSEGLKKVPKSSPQYARLEAYAKTIK</sequence>
<accession>A0A8S0WKU4</accession>
<evidence type="ECO:0000256" key="2">
    <source>
        <dbReference type="ARBA" id="ARBA00022803"/>
    </source>
</evidence>
<evidence type="ECO:0000256" key="3">
    <source>
        <dbReference type="PROSITE-ProRule" id="PRU00339"/>
    </source>
</evidence>
<evidence type="ECO:0000313" key="5">
    <source>
        <dbReference type="EMBL" id="CEJ06475.1"/>
    </source>
</evidence>
<dbReference type="PANTHER" id="PTHR44943:SF8">
    <property type="entry name" value="TPR REPEAT-CONTAINING PROTEIN MJ0263"/>
    <property type="match status" value="1"/>
</dbReference>
<dbReference type="Proteomes" id="UP001071230">
    <property type="component" value="Unassembled WGS sequence"/>
</dbReference>
<dbReference type="Proteomes" id="UP000836597">
    <property type="component" value="Chromosome"/>
</dbReference>
<dbReference type="Pfam" id="PF13414">
    <property type="entry name" value="TPR_11"/>
    <property type="match status" value="1"/>
</dbReference>
<dbReference type="AlphaFoldDB" id="A0A8S0WKU4"/>
<dbReference type="PANTHER" id="PTHR44943">
    <property type="entry name" value="CELLULOSE SYNTHASE OPERON PROTEIN C"/>
    <property type="match status" value="1"/>
</dbReference>
<keyword evidence="2 3" id="KW-0802">TPR repeat</keyword>
<dbReference type="InterPro" id="IPR051685">
    <property type="entry name" value="Ycf3/AcsC/BcsC/TPR_MFPF"/>
</dbReference>
<dbReference type="InterPro" id="IPR011990">
    <property type="entry name" value="TPR-like_helical_dom_sf"/>
</dbReference>
<evidence type="ECO:0000256" key="1">
    <source>
        <dbReference type="ARBA" id="ARBA00022737"/>
    </source>
</evidence>
<dbReference type="Gene3D" id="1.25.40.10">
    <property type="entry name" value="Tetratricopeptide repeat domain"/>
    <property type="match status" value="1"/>
</dbReference>
<dbReference type="PROSITE" id="PS50005">
    <property type="entry name" value="TPR"/>
    <property type="match status" value="1"/>
</dbReference>
<feature type="repeat" description="TPR" evidence="3">
    <location>
        <begin position="81"/>
        <end position="114"/>
    </location>
</feature>
<dbReference type="EMBL" id="CDGJ01000028">
    <property type="protein sequence ID" value="CEJ06475.1"/>
    <property type="molecule type" value="Genomic_DNA"/>
</dbReference>
<protein>
    <submittedName>
        <fullName evidence="4 5">Tetratricopeptide repeat</fullName>
    </submittedName>
</protein>
<reference evidence="5" key="1">
    <citation type="submission" date="2014-11" db="EMBL/GenBank/DDBJ databases">
        <authorList>
            <person name="Hornung B.V."/>
        </authorList>
    </citation>
    <scope>NUCLEOTIDE SEQUENCE</scope>
    <source>
        <strain evidence="5">INE</strain>
    </source>
</reference>
<proteinExistence type="predicted"/>
<dbReference type="RefSeq" id="WP_240983396.1">
    <property type="nucleotide sequence ID" value="NZ_CDGJ01000028.1"/>
</dbReference>
<keyword evidence="1" id="KW-0677">Repeat</keyword>
<name>A0A8S0WKU4_9FIRM</name>
<reference evidence="4" key="2">
    <citation type="submission" date="2020-01" db="EMBL/GenBank/DDBJ databases">
        <authorList>
            <person name="Hornung B."/>
        </authorList>
    </citation>
    <scope>NUCLEOTIDE SEQUENCE</scope>
    <source>
        <strain evidence="4">PacBioINE</strain>
    </source>
</reference>
<gene>
    <name evidence="4" type="ORF">DEACI_0240</name>
    <name evidence="5" type="ORF">DEACI_0923</name>
</gene>
<organism evidence="4">
    <name type="scientific">Acididesulfobacillus acetoxydans</name>
    <dbReference type="NCBI Taxonomy" id="1561005"/>
    <lineage>
        <taxon>Bacteria</taxon>
        <taxon>Bacillati</taxon>
        <taxon>Bacillota</taxon>
        <taxon>Clostridia</taxon>
        <taxon>Eubacteriales</taxon>
        <taxon>Peptococcaceae</taxon>
        <taxon>Acididesulfobacillus</taxon>
    </lineage>
</organism>
<dbReference type="Pfam" id="PF14559">
    <property type="entry name" value="TPR_19"/>
    <property type="match status" value="1"/>
</dbReference>